<dbReference type="Pfam" id="PF00440">
    <property type="entry name" value="TetR_N"/>
    <property type="match status" value="1"/>
</dbReference>
<dbReference type="InterPro" id="IPR050109">
    <property type="entry name" value="HTH-type_TetR-like_transc_reg"/>
</dbReference>
<dbReference type="PROSITE" id="PS50977">
    <property type="entry name" value="HTH_TETR_2"/>
    <property type="match status" value="1"/>
</dbReference>
<feature type="compositionally biased region" description="Pro residues" evidence="5">
    <location>
        <begin position="1"/>
        <end position="11"/>
    </location>
</feature>
<dbReference type="STRING" id="164348.BFF78_28590"/>
<dbReference type="InterPro" id="IPR001647">
    <property type="entry name" value="HTH_TetR"/>
</dbReference>
<feature type="region of interest" description="Disordered" evidence="5">
    <location>
        <begin position="1"/>
        <end position="37"/>
    </location>
</feature>
<dbReference type="Proteomes" id="UP000318103">
    <property type="component" value="Unassembled WGS sequence"/>
</dbReference>
<dbReference type="GO" id="GO:0000976">
    <property type="term" value="F:transcription cis-regulatory region binding"/>
    <property type="evidence" value="ECO:0007669"/>
    <property type="project" value="TreeGrafter"/>
</dbReference>
<accession>A0A542UJT7</accession>
<comment type="caution">
    <text evidence="7">The sequence shown here is derived from an EMBL/GenBank/DDBJ whole genome shotgun (WGS) entry which is preliminary data.</text>
</comment>
<feature type="DNA-binding region" description="H-T-H motif" evidence="4">
    <location>
        <begin position="59"/>
        <end position="78"/>
    </location>
</feature>
<proteinExistence type="predicted"/>
<evidence type="ECO:0000256" key="1">
    <source>
        <dbReference type="ARBA" id="ARBA00023015"/>
    </source>
</evidence>
<evidence type="ECO:0000256" key="5">
    <source>
        <dbReference type="SAM" id="MobiDB-lite"/>
    </source>
</evidence>
<dbReference type="InterPro" id="IPR036271">
    <property type="entry name" value="Tet_transcr_reg_TetR-rel_C_sf"/>
</dbReference>
<dbReference type="GO" id="GO:0003700">
    <property type="term" value="F:DNA-binding transcription factor activity"/>
    <property type="evidence" value="ECO:0007669"/>
    <property type="project" value="TreeGrafter"/>
</dbReference>
<dbReference type="Pfam" id="PF02909">
    <property type="entry name" value="TetR_C_1"/>
    <property type="match status" value="1"/>
</dbReference>
<dbReference type="PRINTS" id="PR00455">
    <property type="entry name" value="HTHTETR"/>
</dbReference>
<sequence length="244" mass="26746">MMDPMPQPPTARKPTGTTTGKGTGTTTGNTPGRPARISRAEIIRTALRIVTEEGVKRLTMRRLAAEIGSTPMALYHHVRDKEELLVLLLDDYAARTLRRPPAPPTDPLERVIAAATAIHEVLAACPWTVDVLTADDLMSTSALWHVEQIVDGLTECGLSPDDAVHGYRTIWYYTAGEILVRATAARRRATDARPTYRDRVFADLDPAELPRLAQLADRWATLTAQDTYAHGLAALVKGLLTPHN</sequence>
<evidence type="ECO:0000313" key="7">
    <source>
        <dbReference type="EMBL" id="TQK99335.1"/>
    </source>
</evidence>
<keyword evidence="3" id="KW-0804">Transcription</keyword>
<dbReference type="SUPFAM" id="SSF48498">
    <property type="entry name" value="Tetracyclin repressor-like, C-terminal domain"/>
    <property type="match status" value="1"/>
</dbReference>
<gene>
    <name evidence="7" type="ORF">FB563_4405</name>
</gene>
<evidence type="ECO:0000256" key="2">
    <source>
        <dbReference type="ARBA" id="ARBA00023125"/>
    </source>
</evidence>
<organism evidence="7 8">
    <name type="scientific">Streptomyces puniciscabiei</name>
    <dbReference type="NCBI Taxonomy" id="164348"/>
    <lineage>
        <taxon>Bacteria</taxon>
        <taxon>Bacillati</taxon>
        <taxon>Actinomycetota</taxon>
        <taxon>Actinomycetes</taxon>
        <taxon>Kitasatosporales</taxon>
        <taxon>Streptomycetaceae</taxon>
        <taxon>Streptomyces</taxon>
    </lineage>
</organism>
<evidence type="ECO:0000313" key="8">
    <source>
        <dbReference type="Proteomes" id="UP000318103"/>
    </source>
</evidence>
<keyword evidence="1" id="KW-0805">Transcription regulation</keyword>
<dbReference type="AlphaFoldDB" id="A0A542UJT7"/>
<feature type="compositionally biased region" description="Low complexity" evidence="5">
    <location>
        <begin position="26"/>
        <end position="35"/>
    </location>
</feature>
<keyword evidence="8" id="KW-1185">Reference proteome</keyword>
<dbReference type="GO" id="GO:0045892">
    <property type="term" value="P:negative regulation of DNA-templated transcription"/>
    <property type="evidence" value="ECO:0007669"/>
    <property type="project" value="InterPro"/>
</dbReference>
<evidence type="ECO:0000256" key="4">
    <source>
        <dbReference type="PROSITE-ProRule" id="PRU00335"/>
    </source>
</evidence>
<dbReference type="PANTHER" id="PTHR30055:SF151">
    <property type="entry name" value="TRANSCRIPTIONAL REGULATORY PROTEIN"/>
    <property type="match status" value="1"/>
</dbReference>
<reference evidence="7 8" key="1">
    <citation type="submission" date="2019-06" db="EMBL/GenBank/DDBJ databases">
        <title>Sequencing the genomes of 1000 actinobacteria strains.</title>
        <authorList>
            <person name="Klenk H.-P."/>
        </authorList>
    </citation>
    <scope>NUCLEOTIDE SEQUENCE [LARGE SCALE GENOMIC DNA]</scope>
    <source>
        <strain evidence="7 8">DSM 41929</strain>
    </source>
</reference>
<feature type="domain" description="HTH tetR-type" evidence="6">
    <location>
        <begin position="36"/>
        <end position="96"/>
    </location>
</feature>
<evidence type="ECO:0000256" key="3">
    <source>
        <dbReference type="ARBA" id="ARBA00023163"/>
    </source>
</evidence>
<dbReference type="Gene3D" id="1.10.357.10">
    <property type="entry name" value="Tetracycline Repressor, domain 2"/>
    <property type="match status" value="1"/>
</dbReference>
<dbReference type="EMBL" id="VFNX01000001">
    <property type="protein sequence ID" value="TQK99335.1"/>
    <property type="molecule type" value="Genomic_DNA"/>
</dbReference>
<dbReference type="SUPFAM" id="SSF46689">
    <property type="entry name" value="Homeodomain-like"/>
    <property type="match status" value="1"/>
</dbReference>
<name>A0A542UJT7_9ACTN</name>
<protein>
    <submittedName>
        <fullName evidence="7">TetR family transcriptional regulator</fullName>
    </submittedName>
</protein>
<dbReference type="InterPro" id="IPR009057">
    <property type="entry name" value="Homeodomain-like_sf"/>
</dbReference>
<dbReference type="PANTHER" id="PTHR30055">
    <property type="entry name" value="HTH-TYPE TRANSCRIPTIONAL REGULATOR RUTR"/>
    <property type="match status" value="1"/>
</dbReference>
<evidence type="ECO:0000259" key="6">
    <source>
        <dbReference type="PROSITE" id="PS50977"/>
    </source>
</evidence>
<dbReference type="InterPro" id="IPR004111">
    <property type="entry name" value="Repressor_TetR_C"/>
</dbReference>
<keyword evidence="2 4" id="KW-0238">DNA-binding</keyword>